<dbReference type="PROSITE" id="PS50206">
    <property type="entry name" value="RHODANESE_3"/>
    <property type="match status" value="1"/>
</dbReference>
<proteinExistence type="predicted"/>
<keyword evidence="3" id="KW-0378">Hydrolase</keyword>
<evidence type="ECO:0000256" key="1">
    <source>
        <dbReference type="ARBA" id="ARBA00022723"/>
    </source>
</evidence>
<dbReference type="GO" id="GO:0050313">
    <property type="term" value="F:sulfur dioxygenase activity"/>
    <property type="evidence" value="ECO:0007669"/>
    <property type="project" value="InterPro"/>
</dbReference>
<dbReference type="Proteomes" id="UP000605784">
    <property type="component" value="Unassembled WGS sequence"/>
</dbReference>
<keyword evidence="4" id="KW-1185">Reference proteome</keyword>
<dbReference type="InterPro" id="IPR044528">
    <property type="entry name" value="POD-like_MBL-fold"/>
</dbReference>
<feature type="domain" description="Rhodanese" evidence="2">
    <location>
        <begin position="26"/>
        <end position="126"/>
    </location>
</feature>
<dbReference type="InterPro" id="IPR001763">
    <property type="entry name" value="Rhodanese-like_dom"/>
</dbReference>
<sequence>MAEEYPDPPAAHPSLSAADLKRRLDTGESVRLLDVRDRNEFEQWHIDGPSVTATQLPFAKFLQAKVTDGVDDLVADVDGDGPITVVCGRGESSGFVAGLLIDHGVDARNLADGMRGWARLYESHEVPCDAATVVQYQRPSSGCLSYLVVSDGEAAVVDPLRAFADRYADDAADHNSTLRYALDTHVHADHVSGLRRLVDDHGVEPVLPARAADRGVTFDVTELGDDETLAVGSTTLDPIPLPGHTTGMTGFRVGGVLLAGDSLFLESVARPDLEEGDAGAPDLARSLHETLTERLAPLPDETLVAPGHYSESVDRADDGTYTAPLGTLRERLSAFDMDRETFVERICADVPPRPANVERIIAVNLGTDDADDDTAFELELGPNNCAAAPMDAA</sequence>
<dbReference type="Pfam" id="PF00753">
    <property type="entry name" value="Lactamase_B"/>
    <property type="match status" value="1"/>
</dbReference>
<evidence type="ECO:0000313" key="3">
    <source>
        <dbReference type="EMBL" id="GGO00799.1"/>
    </source>
</evidence>
<evidence type="ECO:0000313" key="4">
    <source>
        <dbReference type="Proteomes" id="UP000605784"/>
    </source>
</evidence>
<evidence type="ECO:0000259" key="2">
    <source>
        <dbReference type="PROSITE" id="PS50206"/>
    </source>
</evidence>
<dbReference type="GO" id="GO:0070813">
    <property type="term" value="P:hydrogen sulfide metabolic process"/>
    <property type="evidence" value="ECO:0007669"/>
    <property type="project" value="TreeGrafter"/>
</dbReference>
<dbReference type="InterPro" id="IPR036866">
    <property type="entry name" value="RibonucZ/Hydroxyglut_hydro"/>
</dbReference>
<dbReference type="InterPro" id="IPR051682">
    <property type="entry name" value="Mito_Persulfide_Diox"/>
</dbReference>
<keyword evidence="1" id="KW-0479">Metal-binding</keyword>
<dbReference type="GO" id="GO:0006749">
    <property type="term" value="P:glutathione metabolic process"/>
    <property type="evidence" value="ECO:0007669"/>
    <property type="project" value="InterPro"/>
</dbReference>
<dbReference type="EMBL" id="BMOU01000006">
    <property type="protein sequence ID" value="GGO00799.1"/>
    <property type="molecule type" value="Genomic_DNA"/>
</dbReference>
<reference evidence="3" key="2">
    <citation type="submission" date="2020-09" db="EMBL/GenBank/DDBJ databases">
        <authorList>
            <person name="Sun Q."/>
            <person name="Ohkuma M."/>
        </authorList>
    </citation>
    <scope>NUCLEOTIDE SEQUENCE</scope>
    <source>
        <strain evidence="3">JCM 17820</strain>
    </source>
</reference>
<dbReference type="GO" id="GO:0016787">
    <property type="term" value="F:hydrolase activity"/>
    <property type="evidence" value="ECO:0007669"/>
    <property type="project" value="UniProtKB-KW"/>
</dbReference>
<dbReference type="PANTHER" id="PTHR43084">
    <property type="entry name" value="PERSULFIDE DIOXYGENASE ETHE1"/>
    <property type="match status" value="1"/>
</dbReference>
<dbReference type="InterPro" id="IPR036873">
    <property type="entry name" value="Rhodanese-like_dom_sf"/>
</dbReference>
<dbReference type="Pfam" id="PF00581">
    <property type="entry name" value="Rhodanese"/>
    <property type="match status" value="1"/>
</dbReference>
<dbReference type="RefSeq" id="WP_189000896.1">
    <property type="nucleotide sequence ID" value="NZ_BMOU01000006.1"/>
</dbReference>
<dbReference type="SUPFAM" id="SSF56281">
    <property type="entry name" value="Metallo-hydrolase/oxidoreductase"/>
    <property type="match status" value="1"/>
</dbReference>
<protein>
    <submittedName>
        <fullName evidence="3">MBL fold metallo-hydrolase</fullName>
    </submittedName>
</protein>
<organism evidence="3 4">
    <name type="scientific">Haloarcula pellucida</name>
    <dbReference type="NCBI Taxonomy" id="1427151"/>
    <lineage>
        <taxon>Archaea</taxon>
        <taxon>Methanobacteriati</taxon>
        <taxon>Methanobacteriota</taxon>
        <taxon>Stenosarchaea group</taxon>
        <taxon>Halobacteria</taxon>
        <taxon>Halobacteriales</taxon>
        <taxon>Haloarculaceae</taxon>
        <taxon>Haloarcula</taxon>
    </lineage>
</organism>
<comment type="caution">
    <text evidence="3">The sequence shown here is derived from an EMBL/GenBank/DDBJ whole genome shotgun (WGS) entry which is preliminary data.</text>
</comment>
<reference evidence="3" key="1">
    <citation type="journal article" date="2014" name="Int. J. Syst. Evol. Microbiol.">
        <title>Complete genome sequence of Corynebacterium casei LMG S-19264T (=DSM 44701T), isolated from a smear-ripened cheese.</title>
        <authorList>
            <consortium name="US DOE Joint Genome Institute (JGI-PGF)"/>
            <person name="Walter F."/>
            <person name="Albersmeier A."/>
            <person name="Kalinowski J."/>
            <person name="Ruckert C."/>
        </authorList>
    </citation>
    <scope>NUCLEOTIDE SEQUENCE</scope>
    <source>
        <strain evidence="3">JCM 17820</strain>
    </source>
</reference>
<dbReference type="GO" id="GO:0046872">
    <property type="term" value="F:metal ion binding"/>
    <property type="evidence" value="ECO:0007669"/>
    <property type="project" value="UniProtKB-KW"/>
</dbReference>
<dbReference type="Gene3D" id="3.60.15.10">
    <property type="entry name" value="Ribonuclease Z/Hydroxyacylglutathione hydrolase-like"/>
    <property type="match status" value="1"/>
</dbReference>
<dbReference type="PANTHER" id="PTHR43084:SF1">
    <property type="entry name" value="PERSULFIDE DIOXYGENASE ETHE1, MITOCHONDRIAL"/>
    <property type="match status" value="1"/>
</dbReference>
<accession>A0A830GPJ6</accession>
<dbReference type="CDD" id="cd07724">
    <property type="entry name" value="POD-like_MBL-fold"/>
    <property type="match status" value="1"/>
</dbReference>
<dbReference type="Gene3D" id="3.40.250.10">
    <property type="entry name" value="Rhodanese-like domain"/>
    <property type="match status" value="1"/>
</dbReference>
<dbReference type="SMART" id="SM00450">
    <property type="entry name" value="RHOD"/>
    <property type="match status" value="1"/>
</dbReference>
<dbReference type="AlphaFoldDB" id="A0A830GPJ6"/>
<dbReference type="SUPFAM" id="SSF52821">
    <property type="entry name" value="Rhodanese/Cell cycle control phosphatase"/>
    <property type="match status" value="1"/>
</dbReference>
<dbReference type="InterPro" id="IPR001279">
    <property type="entry name" value="Metallo-B-lactamas"/>
</dbReference>
<name>A0A830GPJ6_9EURY</name>
<dbReference type="SMART" id="SM00849">
    <property type="entry name" value="Lactamase_B"/>
    <property type="match status" value="1"/>
</dbReference>
<gene>
    <name evidence="3" type="ORF">GCM10009030_33850</name>
</gene>